<comment type="caution">
    <text evidence="1">The sequence shown here is derived from an EMBL/GenBank/DDBJ whole genome shotgun (WGS) entry which is preliminary data.</text>
</comment>
<accession>A0A0L0N7P9</accession>
<sequence>MWPAIQGLRPHLLRGLNGYTNTSDLVGTLKLSGYDGIEVQGLNVYQTSTQQHPNGVVALWRHVSQLGVGATPHHHEKVDPRRLTTCRRKSRICSVSAFNFDCVDISHEGGLSTRECFAGFGGANSRGHIGVDDCSSYGRCLWVETGANNGGDDGSAIWISPIRHNLSRIITTTNLLRSTEPRFRGRLYGGVERVTLVVGRCLTDAPPHDFVATFTIVESLDVKMDAVSNTDGVANIVASLGLDFLHGMLVTSDDSNRLPAWLAWGRHLALCG</sequence>
<name>A0A0L0N7P9_TOLOC</name>
<dbReference type="STRING" id="1163406.A0A0L0N7P9"/>
<reference evidence="1 2" key="1">
    <citation type="journal article" date="2015" name="BMC Genomics">
        <title>The genome of the truffle-parasite Tolypocladium ophioglossoides and the evolution of antifungal peptaibiotics.</title>
        <authorList>
            <person name="Quandt C.A."/>
            <person name="Bushley K.E."/>
            <person name="Spatafora J.W."/>
        </authorList>
    </citation>
    <scope>NUCLEOTIDE SEQUENCE [LARGE SCALE GENOMIC DNA]</scope>
    <source>
        <strain evidence="1 2">CBS 100239</strain>
    </source>
</reference>
<dbReference type="Gene3D" id="2.120.10.30">
    <property type="entry name" value="TolB, C-terminal domain"/>
    <property type="match status" value="1"/>
</dbReference>
<evidence type="ECO:0000313" key="2">
    <source>
        <dbReference type="Proteomes" id="UP000036947"/>
    </source>
</evidence>
<dbReference type="EMBL" id="LFRF01000015">
    <property type="protein sequence ID" value="KND90062.1"/>
    <property type="molecule type" value="Genomic_DNA"/>
</dbReference>
<gene>
    <name evidence="1" type="ORF">TOPH_05279</name>
</gene>
<dbReference type="Proteomes" id="UP000036947">
    <property type="component" value="Unassembled WGS sequence"/>
</dbReference>
<evidence type="ECO:0000313" key="1">
    <source>
        <dbReference type="EMBL" id="KND90062.1"/>
    </source>
</evidence>
<dbReference type="AlphaFoldDB" id="A0A0L0N7P9"/>
<proteinExistence type="predicted"/>
<dbReference type="InterPro" id="IPR011042">
    <property type="entry name" value="6-blade_b-propeller_TolB-like"/>
</dbReference>
<keyword evidence="2" id="KW-1185">Reference proteome</keyword>
<organism evidence="1 2">
    <name type="scientific">Tolypocladium ophioglossoides (strain CBS 100239)</name>
    <name type="common">Snaketongue truffleclub</name>
    <name type="synonym">Elaphocordyceps ophioglossoides</name>
    <dbReference type="NCBI Taxonomy" id="1163406"/>
    <lineage>
        <taxon>Eukaryota</taxon>
        <taxon>Fungi</taxon>
        <taxon>Dikarya</taxon>
        <taxon>Ascomycota</taxon>
        <taxon>Pezizomycotina</taxon>
        <taxon>Sordariomycetes</taxon>
        <taxon>Hypocreomycetidae</taxon>
        <taxon>Hypocreales</taxon>
        <taxon>Ophiocordycipitaceae</taxon>
        <taxon>Tolypocladium</taxon>
    </lineage>
</organism>
<protein>
    <submittedName>
        <fullName evidence="1">Uncharacterized protein</fullName>
    </submittedName>
</protein>
<dbReference type="OrthoDB" id="10045365at2759"/>